<dbReference type="Proteomes" id="UP000002964">
    <property type="component" value="Unassembled WGS sequence"/>
</dbReference>
<keyword evidence="2" id="KW-1185">Reference proteome</keyword>
<accession>H8YYD6</accession>
<dbReference type="SUPFAM" id="SSF51445">
    <property type="entry name" value="(Trans)glycosidases"/>
    <property type="match status" value="1"/>
</dbReference>
<dbReference type="InterPro" id="IPR017853">
    <property type="entry name" value="GH"/>
</dbReference>
<name>H8YYD6_9GAMM</name>
<dbReference type="Gene3D" id="3.20.20.80">
    <property type="entry name" value="Glycosidases"/>
    <property type="match status" value="1"/>
</dbReference>
<evidence type="ECO:0000313" key="2">
    <source>
        <dbReference type="Proteomes" id="UP000002964"/>
    </source>
</evidence>
<reference evidence="1 2" key="2">
    <citation type="submission" date="2011-11" db="EMBL/GenBank/DDBJ databases">
        <authorList>
            <consortium name="US DOE Joint Genome Institute"/>
            <person name="Lucas S."/>
            <person name="Han J."/>
            <person name="Lapidus A."/>
            <person name="Cheng J.-F."/>
            <person name="Goodwin L."/>
            <person name="Pitluck S."/>
            <person name="Peters L."/>
            <person name="Ovchinnikova G."/>
            <person name="Zhang X."/>
            <person name="Detter J.C."/>
            <person name="Han C."/>
            <person name="Tapia R."/>
            <person name="Land M."/>
            <person name="Hauser L."/>
            <person name="Kyrpides N."/>
            <person name="Ivanova N."/>
            <person name="Pagani I."/>
            <person name="Vogl K."/>
            <person name="Liu Z."/>
            <person name="Overmann J."/>
            <person name="Frigaard N.-U."/>
            <person name="Bryant D."/>
            <person name="Woyke T."/>
        </authorList>
    </citation>
    <scope>NUCLEOTIDE SEQUENCE [LARGE SCALE GENOMIC DNA]</scope>
    <source>
        <strain evidence="1 2">970</strain>
    </source>
</reference>
<dbReference type="EMBL" id="JH603168">
    <property type="protein sequence ID" value="EIC23462.1"/>
    <property type="molecule type" value="Genomic_DNA"/>
</dbReference>
<dbReference type="OrthoDB" id="240818at2"/>
<organism evidence="1 2">
    <name type="scientific">Thiorhodovibrio frisius</name>
    <dbReference type="NCBI Taxonomy" id="631362"/>
    <lineage>
        <taxon>Bacteria</taxon>
        <taxon>Pseudomonadati</taxon>
        <taxon>Pseudomonadota</taxon>
        <taxon>Gammaproteobacteria</taxon>
        <taxon>Chromatiales</taxon>
        <taxon>Chromatiaceae</taxon>
        <taxon>Thiorhodovibrio</taxon>
    </lineage>
</organism>
<dbReference type="HOGENOM" id="CLU_529892_0_0_6"/>
<reference evidence="2" key="1">
    <citation type="submission" date="2011-06" db="EMBL/GenBank/DDBJ databases">
        <authorList>
            <consortium name="US DOE Joint Genome Institute (JGI-PGF)"/>
            <person name="Lucas S."/>
            <person name="Han J."/>
            <person name="Lapidus A."/>
            <person name="Cheng J.-F."/>
            <person name="Goodwin L."/>
            <person name="Pitluck S."/>
            <person name="Peters L."/>
            <person name="Land M.L."/>
            <person name="Hauser L."/>
            <person name="Vogl K."/>
            <person name="Liu Z."/>
            <person name="Overmann J."/>
            <person name="Frigaard N.-U."/>
            <person name="Bryant D.A."/>
            <person name="Woyke T.J."/>
        </authorList>
    </citation>
    <scope>NUCLEOTIDE SEQUENCE [LARGE SCALE GENOMIC DNA]</scope>
    <source>
        <strain evidence="2">970</strain>
    </source>
</reference>
<protein>
    <recommendedName>
        <fullName evidence="3">Glycosyl hydrolase catalytic core</fullName>
    </recommendedName>
</protein>
<dbReference type="AlphaFoldDB" id="H8YYD6"/>
<gene>
    <name evidence="1" type="ORF">Thi970DRAFT_01131</name>
</gene>
<proteinExistence type="predicted"/>
<sequence length="514" mass="56348">MSISSRFLSQSAAFITFCGLLGSQSLLGADQLSLRGGDEVAIPVNKNKFGVNGEILWASSHFRNNEVANTIESSAIKFIRFPGGNLGNYYLAETGLFGCNKPLGADIQESIDKYNNSAKINSPAENDQDEYSLSDFLAVVENSRLSYSYVLNIACEEEQKTLDLLRRLKAERSSPALIELGNELYYDRWKFLVPDAKAYSEIVAEIAPKIRAELPDTKIGLLVSALNFNANSLPNADGTPPDWWSTDDTAFDNFAADFELADGLVVHWYSQAQTGWDGTDLMSHQTAFERSFDYFQARFKLAVNYLTALGDEKKDIWVTEWGVSGTKIESNFEQSSFAALFASAGLLNMLLEPSIGYANYHSLLWMTDDVKSFYAADAFQTIFGLLGEASGVKEGVSANVMPLEAVITTGAEADSESHRVLAATFIKAASENHDVVVLNGDATPYSLASYDFTDSKPRTIVRQRTVLVIGSGVRVVDETPKSLSDVEIAPYSLTLLELKNENSLSSPSSLRLVN</sequence>
<evidence type="ECO:0008006" key="3">
    <source>
        <dbReference type="Google" id="ProtNLM"/>
    </source>
</evidence>
<dbReference type="RefSeq" id="WP_009147545.1">
    <property type="nucleotide sequence ID" value="NZ_CP121471.1"/>
</dbReference>
<evidence type="ECO:0000313" key="1">
    <source>
        <dbReference type="EMBL" id="EIC23462.1"/>
    </source>
</evidence>